<evidence type="ECO:0000313" key="4">
    <source>
        <dbReference type="EMBL" id="MBA8953958.1"/>
    </source>
</evidence>
<dbReference type="PROSITE" id="PS51898">
    <property type="entry name" value="TYR_RECOMBINASE"/>
    <property type="match status" value="1"/>
</dbReference>
<dbReference type="AlphaFoldDB" id="A0A7W3LTD6"/>
<reference evidence="4 5" key="1">
    <citation type="submission" date="2020-08" db="EMBL/GenBank/DDBJ databases">
        <title>Genomic Encyclopedia of Type Strains, Phase IV (KMG-IV): sequencing the most valuable type-strain genomes for metagenomic binning, comparative biology and taxonomic classification.</title>
        <authorList>
            <person name="Goeker M."/>
        </authorList>
    </citation>
    <scope>NUCLEOTIDE SEQUENCE [LARGE SCALE GENOMIC DNA]</scope>
    <source>
        <strain evidence="4 5">DSM 44197</strain>
    </source>
</reference>
<accession>A0A7W3LTD6</accession>
<dbReference type="GO" id="GO:0003677">
    <property type="term" value="F:DNA binding"/>
    <property type="evidence" value="ECO:0007669"/>
    <property type="project" value="InterPro"/>
</dbReference>
<name>A0A7W3LTD6_ACTNM</name>
<dbReference type="Proteomes" id="UP000572680">
    <property type="component" value="Unassembled WGS sequence"/>
</dbReference>
<feature type="region of interest" description="Disordered" evidence="2">
    <location>
        <begin position="331"/>
        <end position="355"/>
    </location>
</feature>
<keyword evidence="5" id="KW-1185">Reference proteome</keyword>
<comment type="caution">
    <text evidence="4">The sequence shown here is derived from an EMBL/GenBank/DDBJ whole genome shotgun (WGS) entry which is preliminary data.</text>
</comment>
<organism evidence="4 5">
    <name type="scientific">Actinomadura namibiensis</name>
    <dbReference type="NCBI Taxonomy" id="182080"/>
    <lineage>
        <taxon>Bacteria</taxon>
        <taxon>Bacillati</taxon>
        <taxon>Actinomycetota</taxon>
        <taxon>Actinomycetes</taxon>
        <taxon>Streptosporangiales</taxon>
        <taxon>Thermomonosporaceae</taxon>
        <taxon>Actinomadura</taxon>
    </lineage>
</organism>
<feature type="region of interest" description="Disordered" evidence="2">
    <location>
        <begin position="1"/>
        <end position="24"/>
    </location>
</feature>
<keyword evidence="1" id="KW-0233">DNA recombination</keyword>
<evidence type="ECO:0000256" key="2">
    <source>
        <dbReference type="SAM" id="MobiDB-lite"/>
    </source>
</evidence>
<dbReference type="Gene3D" id="1.10.443.10">
    <property type="entry name" value="Intergrase catalytic core"/>
    <property type="match status" value="1"/>
</dbReference>
<dbReference type="InterPro" id="IPR013762">
    <property type="entry name" value="Integrase-like_cat_sf"/>
</dbReference>
<evidence type="ECO:0000256" key="1">
    <source>
        <dbReference type="ARBA" id="ARBA00023172"/>
    </source>
</evidence>
<dbReference type="RefSeq" id="WP_182846120.1">
    <property type="nucleotide sequence ID" value="NZ_BAAALP010000001.1"/>
</dbReference>
<sequence>MTRARKTGPGSTKEPGPGPQAVSYEVRISENIQRIDRAKGKRSYRVRWRVAGHRKSQNFTNSALAISFQSKLRTAANEGEPFDVESGLPVSLIPKEEPEEAAPPPTWYEFAMSYADMKWKEVSPKSRRGIAEALGTATLALVRWEDRSPAHSEIYQALTTWAFTGEARSAEPPAKLVKVIDWVKAHSVDVTELADPDLLREVLRRLSLTLDGTKAAPATYWRKRATFYNALSYAVQKKHFDANPLPSVSWTPPKSTDVVERNQVVNEVQGHALVDGVGRQGSMGQHLQAFFGCLFLAGLRPGEAVLLDEDKLDLPENEDEWGWIHLGDSSPEVSGRWTDSGKRERRSLKHRSEKETRSVPVCPPLCKLLRRHIALFGTAPDGRLFRGESGDVLSESVYSRVWQATREAVLAPHEVRGPLARRPYDLRHARLSIWLNAGIHPPQVAEWAGNSVKVLLGVYAKCLTGGVAQALAKLGWDQGMDVQEQQPLDYDVEWPIRLEEVTWCELALDYVDWKWETIKPTTRRGVVEALTKVTMAMLPRKGPWPTTPQLGRALTTYAFNRDRWENIPGDQAEVIAWVEQHSPLVGSLADVEILRSVLEHLGTRLDGQPAQPAVAARRRSVLFNVLEFAVAQKALASNPLLFRSWGPSDSGSRIGPDQP</sequence>
<dbReference type="InterPro" id="IPR002104">
    <property type="entry name" value="Integrase_catalytic"/>
</dbReference>
<dbReference type="GO" id="GO:0006310">
    <property type="term" value="P:DNA recombination"/>
    <property type="evidence" value="ECO:0007669"/>
    <property type="project" value="UniProtKB-KW"/>
</dbReference>
<dbReference type="SUPFAM" id="SSF56349">
    <property type="entry name" value="DNA breaking-rejoining enzymes"/>
    <property type="match status" value="1"/>
</dbReference>
<dbReference type="EMBL" id="JACJIA010000008">
    <property type="protein sequence ID" value="MBA8953958.1"/>
    <property type="molecule type" value="Genomic_DNA"/>
</dbReference>
<dbReference type="InterPro" id="IPR011010">
    <property type="entry name" value="DNA_brk_join_enz"/>
</dbReference>
<evidence type="ECO:0000259" key="3">
    <source>
        <dbReference type="PROSITE" id="PS51898"/>
    </source>
</evidence>
<proteinExistence type="predicted"/>
<gene>
    <name evidence="4" type="ORF">HNR61_005612</name>
</gene>
<evidence type="ECO:0000313" key="5">
    <source>
        <dbReference type="Proteomes" id="UP000572680"/>
    </source>
</evidence>
<feature type="domain" description="Tyr recombinase" evidence="3">
    <location>
        <begin position="251"/>
        <end position="472"/>
    </location>
</feature>
<dbReference type="GO" id="GO:0015074">
    <property type="term" value="P:DNA integration"/>
    <property type="evidence" value="ECO:0007669"/>
    <property type="project" value="InterPro"/>
</dbReference>
<protein>
    <submittedName>
        <fullName evidence="4">Integrase</fullName>
    </submittedName>
</protein>